<accession>A0A1B1U568</accession>
<proteinExistence type="predicted"/>
<evidence type="ECO:0000313" key="2">
    <source>
        <dbReference type="Proteomes" id="UP000092884"/>
    </source>
</evidence>
<dbReference type="PANTHER" id="PTHR42146">
    <property type="entry name" value="3',5'-CYCLIC-NUCLEOTIDE PHOSPHODIESTERASE"/>
    <property type="match status" value="1"/>
</dbReference>
<dbReference type="InterPro" id="IPR052968">
    <property type="entry name" value="Nucleotide_metab_enz"/>
</dbReference>
<protein>
    <submittedName>
        <fullName evidence="1">Phosphoesterase</fullName>
    </submittedName>
</protein>
<organism evidence="1 2">
    <name type="scientific">Helicobacter enhydrae</name>
    <dbReference type="NCBI Taxonomy" id="222136"/>
    <lineage>
        <taxon>Bacteria</taxon>
        <taxon>Pseudomonadati</taxon>
        <taxon>Campylobacterota</taxon>
        <taxon>Epsilonproteobacteria</taxon>
        <taxon>Campylobacterales</taxon>
        <taxon>Helicobacteraceae</taxon>
        <taxon>Helicobacter</taxon>
    </lineage>
</organism>
<keyword evidence="2" id="KW-1185">Reference proteome</keyword>
<dbReference type="Proteomes" id="UP000092884">
    <property type="component" value="Chromosome"/>
</dbReference>
<dbReference type="OrthoDB" id="5800592at2"/>
<dbReference type="STRING" id="222136.BBW65_03380"/>
<dbReference type="EMBL" id="CP016503">
    <property type="protein sequence ID" value="ANV97898.1"/>
    <property type="molecule type" value="Genomic_DNA"/>
</dbReference>
<dbReference type="InterPro" id="IPR038763">
    <property type="entry name" value="DHH_sf"/>
</dbReference>
<dbReference type="RefSeq" id="WP_066339696.1">
    <property type="nucleotide sequence ID" value="NZ_CP016503.1"/>
</dbReference>
<dbReference type="PANTHER" id="PTHR42146:SF1">
    <property type="entry name" value="OLIGORIBONUCLEASE NRNB"/>
    <property type="match status" value="1"/>
</dbReference>
<sequence>MQVYHLSHIDLDGYGAQYIAKHFFGNITFFNANYGKEIQVRLNEIFDLIKAQKPSKALLLITDLNLTPEESILLQDEIAQLKIQGIDITLKLLDHHISGEESAKKFHWYFLDTSRSATQITFDTLSTSYPLLDSSTAEYLANLTSMINCVDLWKKEAKQFELGKVMMGIIAQLKDPTRTMFDTQNRAIKFFFLDALQDIINLPNAEVTLDNQFYQLKKQAFGGDPLTQTMDNILADYLVTLLEANKDSYLITYQDKKGLLTYGLGSTSVIGNQFLCQNSDFDFFIDINMRGNLSLRANNRCDVSQIAAQCFNGGGHKNASGGKLDSFKESFFYEDIRNQIQETLKERE</sequence>
<dbReference type="AlphaFoldDB" id="A0A1B1U568"/>
<dbReference type="Gene3D" id="3.10.310.30">
    <property type="match status" value="1"/>
</dbReference>
<gene>
    <name evidence="1" type="ORF">BBW65_03380</name>
</gene>
<evidence type="ECO:0000313" key="1">
    <source>
        <dbReference type="EMBL" id="ANV97898.1"/>
    </source>
</evidence>
<dbReference type="SUPFAM" id="SSF64182">
    <property type="entry name" value="DHH phosphoesterases"/>
    <property type="match status" value="1"/>
</dbReference>
<dbReference type="KEGG" id="het:BBW65_03380"/>
<reference evidence="2" key="1">
    <citation type="submission" date="2016-07" db="EMBL/GenBank/DDBJ databases">
        <authorList>
            <person name="Florea S."/>
            <person name="Webb J.S."/>
            <person name="Jaromczyk J."/>
            <person name="Schardl C.L."/>
        </authorList>
    </citation>
    <scope>NUCLEOTIDE SEQUENCE [LARGE SCALE GENOMIC DNA]</scope>
    <source>
        <strain evidence="2">MIT 01-6242</strain>
    </source>
</reference>
<name>A0A1B1U568_9HELI</name>